<evidence type="ECO:0000256" key="2">
    <source>
        <dbReference type="ARBA" id="ARBA00022692"/>
    </source>
</evidence>
<evidence type="ECO:0000256" key="3">
    <source>
        <dbReference type="ARBA" id="ARBA00022989"/>
    </source>
</evidence>
<feature type="transmembrane region" description="Helical" evidence="6">
    <location>
        <begin position="190"/>
        <end position="208"/>
    </location>
</feature>
<dbReference type="GO" id="GO:0015174">
    <property type="term" value="F:basic amino acid transmembrane transporter activity"/>
    <property type="evidence" value="ECO:0007669"/>
    <property type="project" value="TreeGrafter"/>
</dbReference>
<comment type="subcellular location">
    <subcellularLocation>
        <location evidence="1">Membrane</location>
        <topology evidence="1">Multi-pass membrane protein</topology>
    </subcellularLocation>
</comment>
<feature type="transmembrane region" description="Helical" evidence="6">
    <location>
        <begin position="100"/>
        <end position="122"/>
    </location>
</feature>
<gene>
    <name evidence="9" type="ORF">EG327_010107</name>
    <name evidence="8" type="ORF">EG328_007272</name>
</gene>
<evidence type="ECO:0000313" key="8">
    <source>
        <dbReference type="EMBL" id="KAE9968781.1"/>
    </source>
</evidence>
<feature type="transmembrane region" description="Helical" evidence="6">
    <location>
        <begin position="134"/>
        <end position="152"/>
    </location>
</feature>
<evidence type="ECO:0000256" key="1">
    <source>
        <dbReference type="ARBA" id="ARBA00004141"/>
    </source>
</evidence>
<dbReference type="PROSITE" id="PS50850">
    <property type="entry name" value="MFS"/>
    <property type="match status" value="1"/>
</dbReference>
<dbReference type="PANTHER" id="PTHR23501">
    <property type="entry name" value="MAJOR FACILITATOR SUPERFAMILY"/>
    <property type="match status" value="1"/>
</dbReference>
<evidence type="ECO:0000313" key="11">
    <source>
        <dbReference type="Proteomes" id="UP000490939"/>
    </source>
</evidence>
<keyword evidence="2 6" id="KW-0812">Transmembrane</keyword>
<dbReference type="GO" id="GO:0000329">
    <property type="term" value="C:fungal-type vacuole membrane"/>
    <property type="evidence" value="ECO:0007669"/>
    <property type="project" value="TreeGrafter"/>
</dbReference>
<comment type="caution">
    <text evidence="8">The sequence shown here is derived from an EMBL/GenBank/DDBJ whole genome shotgun (WGS) entry which is preliminary data.</text>
</comment>
<sequence>MDDPTKTSAATENAPLLPQEDRGTDWTPPKGFWFIEVALWSNAFLSGFDGTITASTYTLISSDFNSANSASWLTTSYLITSTAFQPLYGRFSDVFGRRACFFFSTVLFIIGCFGCAIAPNIWCLDAMRCVTGMGGGGLITMATIINSDIIPFERRGMYQAAQNCLIGFGAVCGASLGGAIADSFGWRWCFLAQVPFSILALVVGYLVLEDPLGDMFYLGEKASLRFALTHVDVLGSAVLVVALLVQLLALSLGGNQLPWGSPWVLGALAASIILLGIFGVVEATTKTIPIIPLRMLRGRLPVFTQITNVFSGMAAYAFIFMLPLFFQVVVMDTPSKAGMRLMIPSLSTPMGGLIAGYTMSKCGRLARLIRIGTLLMTVGNLLLVLLDFENASWKYLLFLFPANLGLGMMNPSVLFSFISAFEHREQAVATSLVYLIRSLGNIWGVTITSSIVQNVLSTRLPEALKDIRHSDRVIDEIRHSVFALRGLPPTVQLAARHVYFEAIRIAFIASTCFAAISFLASLFADAKSLERAPVQWVGEEEAA</sequence>
<feature type="transmembrane region" description="Helical" evidence="6">
    <location>
        <begin position="302"/>
        <end position="325"/>
    </location>
</feature>
<feature type="transmembrane region" description="Helical" evidence="6">
    <location>
        <begin position="263"/>
        <end position="281"/>
    </location>
</feature>
<evidence type="ECO:0000313" key="10">
    <source>
        <dbReference type="Proteomes" id="UP000447873"/>
    </source>
</evidence>
<reference evidence="8 10" key="1">
    <citation type="submission" date="2018-12" db="EMBL/GenBank/DDBJ databases">
        <title>Venturia inaequalis Genome Resource.</title>
        <authorList>
            <person name="Lichtner F.J."/>
        </authorList>
    </citation>
    <scope>NUCLEOTIDE SEQUENCE [LARGE SCALE GENOMIC DNA]</scope>
    <source>
        <strain evidence="8 10">120213</strain>
        <strain evidence="9 11">DMI_063113</strain>
    </source>
</reference>
<dbReference type="EMBL" id="WNWS01000392">
    <property type="protein sequence ID" value="KAE9968781.1"/>
    <property type="molecule type" value="Genomic_DNA"/>
</dbReference>
<feature type="transmembrane region" description="Helical" evidence="6">
    <location>
        <begin position="502"/>
        <end position="524"/>
    </location>
</feature>
<feature type="transmembrane region" description="Helical" evidence="6">
    <location>
        <begin position="229"/>
        <end position="251"/>
    </location>
</feature>
<proteinExistence type="predicted"/>
<dbReference type="Gene3D" id="1.20.1250.20">
    <property type="entry name" value="MFS general substrate transporter like domains"/>
    <property type="match status" value="2"/>
</dbReference>
<dbReference type="InterPro" id="IPR011701">
    <property type="entry name" value="MFS"/>
</dbReference>
<evidence type="ECO:0000256" key="4">
    <source>
        <dbReference type="ARBA" id="ARBA00023136"/>
    </source>
</evidence>
<evidence type="ECO:0000313" key="9">
    <source>
        <dbReference type="EMBL" id="KAE9992117.1"/>
    </source>
</evidence>
<dbReference type="InterPro" id="IPR036259">
    <property type="entry name" value="MFS_trans_sf"/>
</dbReference>
<dbReference type="EMBL" id="WNWR01000070">
    <property type="protein sequence ID" value="KAE9992117.1"/>
    <property type="molecule type" value="Genomic_DNA"/>
</dbReference>
<evidence type="ECO:0000256" key="6">
    <source>
        <dbReference type="SAM" id="Phobius"/>
    </source>
</evidence>
<feature type="transmembrane region" description="Helical" evidence="6">
    <location>
        <begin position="337"/>
        <end position="356"/>
    </location>
</feature>
<keyword evidence="4 6" id="KW-0472">Membrane</keyword>
<evidence type="ECO:0000259" key="7">
    <source>
        <dbReference type="PROSITE" id="PS50850"/>
    </source>
</evidence>
<feature type="transmembrane region" description="Helical" evidence="6">
    <location>
        <begin position="398"/>
        <end position="420"/>
    </location>
</feature>
<accession>A0A8H3UG28</accession>
<protein>
    <recommendedName>
        <fullName evidence="7">Major facilitator superfamily (MFS) profile domain-containing protein</fullName>
    </recommendedName>
</protein>
<dbReference type="Pfam" id="PF07690">
    <property type="entry name" value="MFS_1"/>
    <property type="match status" value="1"/>
</dbReference>
<dbReference type="SUPFAM" id="SSF103473">
    <property type="entry name" value="MFS general substrate transporter"/>
    <property type="match status" value="1"/>
</dbReference>
<feature type="transmembrane region" description="Helical" evidence="6">
    <location>
        <begin position="164"/>
        <end position="184"/>
    </location>
</feature>
<dbReference type="PANTHER" id="PTHR23501:SF81">
    <property type="entry name" value="VACUOLAR BASIC AMINO ACID TRANSPORTER 2"/>
    <property type="match status" value="1"/>
</dbReference>
<dbReference type="Proteomes" id="UP000447873">
    <property type="component" value="Unassembled WGS sequence"/>
</dbReference>
<name>A0A8H3UG28_VENIN</name>
<dbReference type="InterPro" id="IPR020846">
    <property type="entry name" value="MFS_dom"/>
</dbReference>
<feature type="transmembrane region" description="Helical" evidence="6">
    <location>
        <begin position="368"/>
        <end position="386"/>
    </location>
</feature>
<keyword evidence="3 6" id="KW-1133">Transmembrane helix</keyword>
<organism evidence="8 10">
    <name type="scientific">Venturia inaequalis</name>
    <name type="common">Apple scab fungus</name>
    <dbReference type="NCBI Taxonomy" id="5025"/>
    <lineage>
        <taxon>Eukaryota</taxon>
        <taxon>Fungi</taxon>
        <taxon>Dikarya</taxon>
        <taxon>Ascomycota</taxon>
        <taxon>Pezizomycotina</taxon>
        <taxon>Dothideomycetes</taxon>
        <taxon>Pleosporomycetidae</taxon>
        <taxon>Venturiales</taxon>
        <taxon>Venturiaceae</taxon>
        <taxon>Venturia</taxon>
    </lineage>
</organism>
<dbReference type="CDD" id="cd17502">
    <property type="entry name" value="MFS_Azr1_MDR_like"/>
    <property type="match status" value="1"/>
</dbReference>
<feature type="domain" description="Major facilitator superfamily (MFS) profile" evidence="7">
    <location>
        <begin position="35"/>
        <end position="529"/>
    </location>
</feature>
<dbReference type="AlphaFoldDB" id="A0A8H3UG28"/>
<feature type="region of interest" description="Disordered" evidence="5">
    <location>
        <begin position="1"/>
        <end position="24"/>
    </location>
</feature>
<evidence type="ECO:0000256" key="5">
    <source>
        <dbReference type="SAM" id="MobiDB-lite"/>
    </source>
</evidence>
<feature type="compositionally biased region" description="Polar residues" evidence="5">
    <location>
        <begin position="1"/>
        <end position="11"/>
    </location>
</feature>
<dbReference type="FunFam" id="1.20.1250.20:FF:000670">
    <property type="entry name" value="MFS general substrate transporter"/>
    <property type="match status" value="1"/>
</dbReference>
<keyword evidence="11" id="KW-1185">Reference proteome</keyword>
<dbReference type="Proteomes" id="UP000490939">
    <property type="component" value="Unassembled WGS sequence"/>
</dbReference>